<evidence type="ECO:0000313" key="9">
    <source>
        <dbReference type="EMBL" id="MBT9317394.1"/>
    </source>
</evidence>
<feature type="transmembrane region" description="Helical" evidence="8">
    <location>
        <begin position="267"/>
        <end position="293"/>
    </location>
</feature>
<dbReference type="PANTHER" id="PTHR33908">
    <property type="entry name" value="MANNOSYLTRANSFERASE YKCB-RELATED"/>
    <property type="match status" value="1"/>
</dbReference>
<feature type="transmembrane region" description="Helical" evidence="8">
    <location>
        <begin position="152"/>
        <end position="168"/>
    </location>
</feature>
<comment type="subcellular location">
    <subcellularLocation>
        <location evidence="1">Cell membrane</location>
        <topology evidence="1">Multi-pass membrane protein</topology>
    </subcellularLocation>
</comment>
<evidence type="ECO:0000256" key="2">
    <source>
        <dbReference type="ARBA" id="ARBA00022475"/>
    </source>
</evidence>
<feature type="transmembrane region" description="Helical" evidence="8">
    <location>
        <begin position="66"/>
        <end position="84"/>
    </location>
</feature>
<dbReference type="PANTHER" id="PTHR33908:SF11">
    <property type="entry name" value="MEMBRANE PROTEIN"/>
    <property type="match status" value="1"/>
</dbReference>
<evidence type="ECO:0000256" key="4">
    <source>
        <dbReference type="ARBA" id="ARBA00022679"/>
    </source>
</evidence>
<keyword evidence="3" id="KW-0328">Glycosyltransferase</keyword>
<feature type="transmembrane region" description="Helical" evidence="8">
    <location>
        <begin position="123"/>
        <end position="140"/>
    </location>
</feature>
<evidence type="ECO:0000256" key="3">
    <source>
        <dbReference type="ARBA" id="ARBA00022676"/>
    </source>
</evidence>
<feature type="transmembrane region" description="Helical" evidence="8">
    <location>
        <begin position="91"/>
        <end position="111"/>
    </location>
</feature>
<dbReference type="GO" id="GO:0009103">
    <property type="term" value="P:lipopolysaccharide biosynthetic process"/>
    <property type="evidence" value="ECO:0007669"/>
    <property type="project" value="UniProtKB-ARBA"/>
</dbReference>
<keyword evidence="4" id="KW-0808">Transferase</keyword>
<keyword evidence="5 8" id="KW-0812">Transmembrane</keyword>
<gene>
    <name evidence="9" type="ORF">IXB50_18385</name>
</gene>
<feature type="transmembrane region" description="Helical" evidence="8">
    <location>
        <begin position="300"/>
        <end position="316"/>
    </location>
</feature>
<evidence type="ECO:0000313" key="10">
    <source>
        <dbReference type="Proteomes" id="UP000717364"/>
    </source>
</evidence>
<organism evidence="9 10">
    <name type="scientific">Leptothoe spongobia TAU-MAC 1115</name>
    <dbReference type="NCBI Taxonomy" id="1967444"/>
    <lineage>
        <taxon>Bacteria</taxon>
        <taxon>Bacillati</taxon>
        <taxon>Cyanobacteriota</taxon>
        <taxon>Cyanophyceae</taxon>
        <taxon>Nodosilineales</taxon>
        <taxon>Cymatolegaceae</taxon>
        <taxon>Leptothoe</taxon>
        <taxon>Leptothoe spongobia</taxon>
    </lineage>
</organism>
<comment type="caution">
    <text evidence="9">The sequence shown here is derived from an EMBL/GenBank/DDBJ whole genome shotgun (WGS) entry which is preliminary data.</text>
</comment>
<feature type="transmembrane region" description="Helical" evidence="8">
    <location>
        <begin position="328"/>
        <end position="347"/>
    </location>
</feature>
<proteinExistence type="predicted"/>
<protein>
    <submittedName>
        <fullName evidence="9">Glycosyltransferase family 39 protein</fullName>
    </submittedName>
</protein>
<evidence type="ECO:0000256" key="6">
    <source>
        <dbReference type="ARBA" id="ARBA00022989"/>
    </source>
</evidence>
<dbReference type="RefSeq" id="WP_215610460.1">
    <property type="nucleotide sequence ID" value="NZ_JADOES010000045.1"/>
</dbReference>
<evidence type="ECO:0000256" key="1">
    <source>
        <dbReference type="ARBA" id="ARBA00004651"/>
    </source>
</evidence>
<feature type="transmembrane region" description="Helical" evidence="8">
    <location>
        <begin position="211"/>
        <end position="233"/>
    </location>
</feature>
<dbReference type="GO" id="GO:0005886">
    <property type="term" value="C:plasma membrane"/>
    <property type="evidence" value="ECO:0007669"/>
    <property type="project" value="UniProtKB-SubCell"/>
</dbReference>
<keyword evidence="2" id="KW-1003">Cell membrane</keyword>
<feature type="transmembrane region" description="Helical" evidence="8">
    <location>
        <begin position="21"/>
        <end position="41"/>
    </location>
</feature>
<keyword evidence="7 8" id="KW-0472">Membrane</keyword>
<evidence type="ECO:0000256" key="8">
    <source>
        <dbReference type="SAM" id="Phobius"/>
    </source>
</evidence>
<evidence type="ECO:0000256" key="7">
    <source>
        <dbReference type="ARBA" id="ARBA00023136"/>
    </source>
</evidence>
<accession>A0A947GKG5</accession>
<sequence>MVTPSPKTVTTTPPQQTINHWKLLAGILALGLLLRLCVLPFSHTTEPDAMSRILIGWEWLQTPNTGLQSAVWLPLHTYVLGIIFKIIPEYYYTPTLLNILFAVLTAIPLYWFSYREFGQKSGVAAGVIVATAFMVYPLAFRNSLMALSDTPFALLLAASLPLLSYARAKNGTLWQAALAGAFITLGAGIRYEGWVLIPFMAAVLWRYPKRLLAFGAVAMVVPTLWMIGCAITHGDPLYSFNYQTHDTAATLSGRGGISLLKRFVRLIFFPGVMGFGLSFPVLGLSLWGVVIALRKRSSQLIWLVPFLGLSLILSYKSVEGTMNLQPRYAIPIGMLLLPFMVLGLEQIPQQKRKLVTVAALVLMLPFSYVLHLFRPALNLLLSDTRMVKRESPASLIEAVPRLSPGTLEFSKQINQALDYDTDRLIMLGYGDDITYLTMHAVKLTLDRVCTLEDYTLDNEVFRQRCYQLFAQSQQGVLAIHKPNWPTDMVSKPVEQVAQLGNDQQLLLTVVDETEDSVIYRFRVVESSDS</sequence>
<keyword evidence="10" id="KW-1185">Reference proteome</keyword>
<dbReference type="Proteomes" id="UP000717364">
    <property type="component" value="Unassembled WGS sequence"/>
</dbReference>
<dbReference type="InterPro" id="IPR050297">
    <property type="entry name" value="LipidA_mod_glycosyltrf_83"/>
</dbReference>
<feature type="transmembrane region" description="Helical" evidence="8">
    <location>
        <begin position="354"/>
        <end position="373"/>
    </location>
</feature>
<dbReference type="EMBL" id="JADOES010000045">
    <property type="protein sequence ID" value="MBT9317394.1"/>
    <property type="molecule type" value="Genomic_DNA"/>
</dbReference>
<keyword evidence="6 8" id="KW-1133">Transmembrane helix</keyword>
<evidence type="ECO:0000256" key="5">
    <source>
        <dbReference type="ARBA" id="ARBA00022692"/>
    </source>
</evidence>
<name>A0A947GKG5_9CYAN</name>
<dbReference type="GO" id="GO:0016763">
    <property type="term" value="F:pentosyltransferase activity"/>
    <property type="evidence" value="ECO:0007669"/>
    <property type="project" value="TreeGrafter"/>
</dbReference>
<dbReference type="AlphaFoldDB" id="A0A947GKG5"/>
<reference evidence="9" key="1">
    <citation type="submission" date="2020-11" db="EMBL/GenBank/DDBJ databases">
        <authorList>
            <person name="Konstantinou D."/>
            <person name="Gkelis S."/>
            <person name="Popin R."/>
            <person name="Fewer D."/>
            <person name="Sivonen K."/>
        </authorList>
    </citation>
    <scope>NUCLEOTIDE SEQUENCE</scope>
    <source>
        <strain evidence="9">TAU-MAC 1115</strain>
    </source>
</reference>
<reference evidence="9" key="2">
    <citation type="journal article" date="2021" name="Mar. Drugs">
        <title>Genome Reduction and Secondary Metabolism of the Marine Sponge-Associated Cyanobacterium Leptothoe.</title>
        <authorList>
            <person name="Konstantinou D."/>
            <person name="Popin R.V."/>
            <person name="Fewer D.P."/>
            <person name="Sivonen K."/>
            <person name="Gkelis S."/>
        </authorList>
    </citation>
    <scope>NUCLEOTIDE SEQUENCE</scope>
    <source>
        <strain evidence="9">TAU-MAC 1115</strain>
    </source>
</reference>